<accession>A0A9P9JXZ3</accession>
<evidence type="ECO:0000256" key="10">
    <source>
        <dbReference type="ARBA" id="ARBA00023163"/>
    </source>
</evidence>
<feature type="domain" description="HTH araC/xylS-type" evidence="12">
    <location>
        <begin position="90"/>
        <end position="137"/>
    </location>
</feature>
<gene>
    <name evidence="13" type="ORF">B0J15DRAFT_503620</name>
</gene>
<dbReference type="Gene3D" id="3.40.10.10">
    <property type="entry name" value="DNA Methylphosphotriester Repair Domain"/>
    <property type="match status" value="1"/>
</dbReference>
<keyword evidence="14" id="KW-1185">Reference proteome</keyword>
<dbReference type="InterPro" id="IPR009057">
    <property type="entry name" value="Homeodomain-like_sf"/>
</dbReference>
<dbReference type="OrthoDB" id="2447880at2759"/>
<dbReference type="GO" id="GO:0006281">
    <property type="term" value="P:DNA repair"/>
    <property type="evidence" value="ECO:0007669"/>
    <property type="project" value="UniProtKB-KW"/>
</dbReference>
<keyword evidence="6" id="KW-0862">Zinc</keyword>
<protein>
    <recommendedName>
        <fullName evidence="12">HTH araC/xylS-type domain-containing protein</fullName>
    </recommendedName>
</protein>
<evidence type="ECO:0000313" key="14">
    <source>
        <dbReference type="Proteomes" id="UP000736672"/>
    </source>
</evidence>
<sequence length="214" mass="23798">MPFPSDTSSATRWLAVSCRDPAANSSFLYGVRSTKIFCRPTCPGRVARRSNVVFFDNQHQAFDAGYRPCKRCQPCTLGWDKGSLGRTLCNRARAIIATAVENGTPWTVDGVAQELNITGAHLHRQFKRHFDVTPRSFAASLTKAQMTSDDSTMPHPECQSDLLDLAQDCLHLQDVRFPNLPFSLDVGDELDDVFFTSPNIQSHSEKACTELNQS</sequence>
<dbReference type="Gene3D" id="1.10.10.60">
    <property type="entry name" value="Homeodomain-like"/>
    <property type="match status" value="1"/>
</dbReference>
<evidence type="ECO:0000313" key="13">
    <source>
        <dbReference type="EMBL" id="KAH7237341.1"/>
    </source>
</evidence>
<dbReference type="InterPro" id="IPR004026">
    <property type="entry name" value="Ada_DNA_repair_Zn-bd"/>
</dbReference>
<dbReference type="Pfam" id="PF02805">
    <property type="entry name" value="Ada_Zn_binding"/>
    <property type="match status" value="1"/>
</dbReference>
<dbReference type="GO" id="GO:0032259">
    <property type="term" value="P:methylation"/>
    <property type="evidence" value="ECO:0007669"/>
    <property type="project" value="UniProtKB-KW"/>
</dbReference>
<evidence type="ECO:0000256" key="8">
    <source>
        <dbReference type="ARBA" id="ARBA00023125"/>
    </source>
</evidence>
<evidence type="ECO:0000256" key="3">
    <source>
        <dbReference type="ARBA" id="ARBA00022679"/>
    </source>
</evidence>
<keyword evidence="9" id="KW-0010">Activator</keyword>
<evidence type="ECO:0000256" key="5">
    <source>
        <dbReference type="ARBA" id="ARBA00022763"/>
    </source>
</evidence>
<dbReference type="InterPro" id="IPR018060">
    <property type="entry name" value="HTH_AraC"/>
</dbReference>
<keyword evidence="11" id="KW-0234">DNA repair</keyword>
<dbReference type="InterPro" id="IPR018062">
    <property type="entry name" value="HTH_AraC-typ_CS"/>
</dbReference>
<dbReference type="EMBL" id="JAGTJS010000023">
    <property type="protein sequence ID" value="KAH7237341.1"/>
    <property type="molecule type" value="Genomic_DNA"/>
</dbReference>
<dbReference type="GO" id="GO:0003700">
    <property type="term" value="F:DNA-binding transcription factor activity"/>
    <property type="evidence" value="ECO:0007669"/>
    <property type="project" value="InterPro"/>
</dbReference>
<keyword evidence="3" id="KW-0808">Transferase</keyword>
<keyword evidence="2" id="KW-0489">Methyltransferase</keyword>
<dbReference type="PROSITE" id="PS00041">
    <property type="entry name" value="HTH_ARAC_FAMILY_1"/>
    <property type="match status" value="1"/>
</dbReference>
<reference evidence="13" key="1">
    <citation type="journal article" date="2021" name="Nat. Commun.">
        <title>Genetic determinants of endophytism in the Arabidopsis root mycobiome.</title>
        <authorList>
            <person name="Mesny F."/>
            <person name="Miyauchi S."/>
            <person name="Thiergart T."/>
            <person name="Pickel B."/>
            <person name="Atanasova L."/>
            <person name="Karlsson M."/>
            <person name="Huettel B."/>
            <person name="Barry K.W."/>
            <person name="Haridas S."/>
            <person name="Chen C."/>
            <person name="Bauer D."/>
            <person name="Andreopoulos W."/>
            <person name="Pangilinan J."/>
            <person name="LaButti K."/>
            <person name="Riley R."/>
            <person name="Lipzen A."/>
            <person name="Clum A."/>
            <person name="Drula E."/>
            <person name="Henrissat B."/>
            <person name="Kohler A."/>
            <person name="Grigoriev I.V."/>
            <person name="Martin F.M."/>
            <person name="Hacquard S."/>
        </authorList>
    </citation>
    <scope>NUCLEOTIDE SEQUENCE</scope>
    <source>
        <strain evidence="13">FSSC 5 MPI-SDFR-AT-0091</strain>
    </source>
</reference>
<evidence type="ECO:0000256" key="2">
    <source>
        <dbReference type="ARBA" id="ARBA00022603"/>
    </source>
</evidence>
<comment type="caution">
    <text evidence="13">The sequence shown here is derived from an EMBL/GenBank/DDBJ whole genome shotgun (WGS) entry which is preliminary data.</text>
</comment>
<name>A0A9P9JXZ3_FUSSL</name>
<dbReference type="Proteomes" id="UP000736672">
    <property type="component" value="Unassembled WGS sequence"/>
</dbReference>
<comment type="cofactor">
    <cofactor evidence="1">
        <name>Zn(2+)</name>
        <dbReference type="ChEBI" id="CHEBI:29105"/>
    </cofactor>
</comment>
<evidence type="ECO:0000256" key="9">
    <source>
        <dbReference type="ARBA" id="ARBA00023159"/>
    </source>
</evidence>
<dbReference type="AlphaFoldDB" id="A0A9P9JXZ3"/>
<evidence type="ECO:0000256" key="7">
    <source>
        <dbReference type="ARBA" id="ARBA00023015"/>
    </source>
</evidence>
<keyword evidence="7" id="KW-0805">Transcription regulation</keyword>
<dbReference type="GO" id="GO:0043565">
    <property type="term" value="F:sequence-specific DNA binding"/>
    <property type="evidence" value="ECO:0007669"/>
    <property type="project" value="InterPro"/>
</dbReference>
<proteinExistence type="predicted"/>
<dbReference type="GO" id="GO:0008168">
    <property type="term" value="F:methyltransferase activity"/>
    <property type="evidence" value="ECO:0007669"/>
    <property type="project" value="UniProtKB-KW"/>
</dbReference>
<evidence type="ECO:0000256" key="11">
    <source>
        <dbReference type="ARBA" id="ARBA00023204"/>
    </source>
</evidence>
<keyword evidence="10" id="KW-0804">Transcription</keyword>
<dbReference type="SUPFAM" id="SSF57884">
    <property type="entry name" value="Ada DNA repair protein, N-terminal domain (N-Ada 10)"/>
    <property type="match status" value="1"/>
</dbReference>
<keyword evidence="8" id="KW-0238">DNA-binding</keyword>
<evidence type="ECO:0000256" key="1">
    <source>
        <dbReference type="ARBA" id="ARBA00001947"/>
    </source>
</evidence>
<evidence type="ECO:0000256" key="4">
    <source>
        <dbReference type="ARBA" id="ARBA00022723"/>
    </source>
</evidence>
<evidence type="ECO:0000256" key="6">
    <source>
        <dbReference type="ARBA" id="ARBA00022833"/>
    </source>
</evidence>
<organism evidence="13 14">
    <name type="scientific">Fusarium solani</name>
    <name type="common">Filamentous fungus</name>
    <dbReference type="NCBI Taxonomy" id="169388"/>
    <lineage>
        <taxon>Eukaryota</taxon>
        <taxon>Fungi</taxon>
        <taxon>Dikarya</taxon>
        <taxon>Ascomycota</taxon>
        <taxon>Pezizomycotina</taxon>
        <taxon>Sordariomycetes</taxon>
        <taxon>Hypocreomycetidae</taxon>
        <taxon>Hypocreales</taxon>
        <taxon>Nectriaceae</taxon>
        <taxon>Fusarium</taxon>
        <taxon>Fusarium solani species complex</taxon>
    </lineage>
</organism>
<keyword evidence="5" id="KW-0227">DNA damage</keyword>
<dbReference type="InterPro" id="IPR035451">
    <property type="entry name" value="Ada-like_dom_sf"/>
</dbReference>
<dbReference type="GO" id="GO:0008270">
    <property type="term" value="F:zinc ion binding"/>
    <property type="evidence" value="ECO:0007669"/>
    <property type="project" value="InterPro"/>
</dbReference>
<keyword evidence="4" id="KW-0479">Metal-binding</keyword>
<evidence type="ECO:0000259" key="12">
    <source>
        <dbReference type="PROSITE" id="PS01124"/>
    </source>
</evidence>
<dbReference type="PROSITE" id="PS01124">
    <property type="entry name" value="HTH_ARAC_FAMILY_2"/>
    <property type="match status" value="1"/>
</dbReference>
<dbReference type="SUPFAM" id="SSF46689">
    <property type="entry name" value="Homeodomain-like"/>
    <property type="match status" value="1"/>
</dbReference>